<accession>A0AAN9B6S7</accession>
<proteinExistence type="predicted"/>
<dbReference type="PANTHER" id="PTHR34098:SF1">
    <property type="entry name" value="F-BOX ONLY PROTEIN 47"/>
    <property type="match status" value="1"/>
</dbReference>
<evidence type="ECO:0000313" key="3">
    <source>
        <dbReference type="Proteomes" id="UP001374579"/>
    </source>
</evidence>
<dbReference type="AlphaFoldDB" id="A0AAN9B6S7"/>
<organism evidence="2 3">
    <name type="scientific">Littorina saxatilis</name>
    <dbReference type="NCBI Taxonomy" id="31220"/>
    <lineage>
        <taxon>Eukaryota</taxon>
        <taxon>Metazoa</taxon>
        <taxon>Spiralia</taxon>
        <taxon>Lophotrochozoa</taxon>
        <taxon>Mollusca</taxon>
        <taxon>Gastropoda</taxon>
        <taxon>Caenogastropoda</taxon>
        <taxon>Littorinimorpha</taxon>
        <taxon>Littorinoidea</taxon>
        <taxon>Littorinidae</taxon>
        <taxon>Littorina</taxon>
    </lineage>
</organism>
<evidence type="ECO:0000313" key="2">
    <source>
        <dbReference type="EMBL" id="KAK7098949.1"/>
    </source>
</evidence>
<keyword evidence="3" id="KW-1185">Reference proteome</keyword>
<reference evidence="2 3" key="1">
    <citation type="submission" date="2024-02" db="EMBL/GenBank/DDBJ databases">
        <title>Chromosome-scale genome assembly of the rough periwinkle Littorina saxatilis.</title>
        <authorList>
            <person name="De Jode A."/>
            <person name="Faria R."/>
            <person name="Formenti G."/>
            <person name="Sims Y."/>
            <person name="Smith T.P."/>
            <person name="Tracey A."/>
            <person name="Wood J.M.D."/>
            <person name="Zagrodzka Z.B."/>
            <person name="Johannesson K."/>
            <person name="Butlin R.K."/>
            <person name="Leder E.H."/>
        </authorList>
    </citation>
    <scope>NUCLEOTIDE SEQUENCE [LARGE SCALE GENOMIC DNA]</scope>
    <source>
        <strain evidence="2">Snail1</strain>
        <tissue evidence="2">Muscle</tissue>
    </source>
</reference>
<gene>
    <name evidence="2" type="ORF">V1264_003159</name>
</gene>
<feature type="domain" description="FBXO47 ARM repeats region" evidence="1">
    <location>
        <begin position="187"/>
        <end position="397"/>
    </location>
</feature>
<dbReference type="Pfam" id="PF24467">
    <property type="entry name" value="ARM_FBXO47"/>
    <property type="match status" value="1"/>
</dbReference>
<dbReference type="InterPro" id="IPR036047">
    <property type="entry name" value="F-box-like_dom_sf"/>
</dbReference>
<protein>
    <recommendedName>
        <fullName evidence="1">FBXO47 ARM repeats region domain-containing protein</fullName>
    </recommendedName>
</protein>
<dbReference type="PANTHER" id="PTHR34098">
    <property type="entry name" value="F-BOX ONLY PROTEIN 47"/>
    <property type="match status" value="1"/>
</dbReference>
<dbReference type="SUPFAM" id="SSF81383">
    <property type="entry name" value="F-box domain"/>
    <property type="match status" value="1"/>
</dbReference>
<name>A0AAN9B6S7_9CAEN</name>
<dbReference type="CDD" id="cd22112">
    <property type="entry name" value="F-box_FBXO47"/>
    <property type="match status" value="1"/>
</dbReference>
<dbReference type="EMBL" id="JBAMIC010000012">
    <property type="protein sequence ID" value="KAK7098949.1"/>
    <property type="molecule type" value="Genomic_DNA"/>
</dbReference>
<dbReference type="Proteomes" id="UP001374579">
    <property type="component" value="Unassembled WGS sequence"/>
</dbReference>
<dbReference type="InterPro" id="IPR056622">
    <property type="entry name" value="ARM_FBXO47"/>
</dbReference>
<dbReference type="InterPro" id="IPR038946">
    <property type="entry name" value="FBXO47"/>
</dbReference>
<comment type="caution">
    <text evidence="2">The sequence shown here is derived from an EMBL/GenBank/DDBJ whole genome shotgun (WGS) entry which is preliminary data.</text>
</comment>
<sequence>MDLKSYFPACKKPRRSSRLMVKVVEEQKVQAISQSPLGYFDILPIEVKFYVLSYLPIEDLSLLTISSKAMRNLIECYRVSTINARGLGIHSRAHGVMDVERQAEWLARYKKLGLLIKRSTCLYATKDRLKIVNDFLTRMMCRNTENCKDRARCIGELCFGRFLHTMIAGWDDSECQRSFDCLCTHTSILKHIKIVVSSKPGAHVGLEYEVRCFLRRVFLDPCSSTADKAFWLTRVLKPWPLVQQARLLYLLYGAANEGTIQWYLMCGMPVEPSFTGQYFGGISCALGTLHRQSKEWTEDELISILDEMTSCPEEWIGENKASLLIACGEQLTSKMLISKAINGRITELSSIITSFCIVSVKHGYDLGFVMNNVQTILHSMENSRDRLSFVNSLMDMFKECIFDLHDYNDTDDEGDDRELFYLVTAFTEFSKTVIHLAFQQLL</sequence>
<evidence type="ECO:0000259" key="1">
    <source>
        <dbReference type="Pfam" id="PF24467"/>
    </source>
</evidence>